<dbReference type="InterPro" id="IPR013525">
    <property type="entry name" value="ABC2_TM"/>
</dbReference>
<dbReference type="GO" id="GO:0005524">
    <property type="term" value="F:ATP binding"/>
    <property type="evidence" value="ECO:0007669"/>
    <property type="project" value="UniProtKB-KW"/>
</dbReference>
<evidence type="ECO:0000256" key="5">
    <source>
        <dbReference type="ARBA" id="ARBA00022840"/>
    </source>
</evidence>
<dbReference type="SMART" id="SM00382">
    <property type="entry name" value="AAA"/>
    <property type="match status" value="1"/>
</dbReference>
<feature type="domain" description="ABC transporter" evidence="10">
    <location>
        <begin position="38"/>
        <end position="268"/>
    </location>
</feature>
<evidence type="ECO:0000256" key="9">
    <source>
        <dbReference type="SAM" id="Phobius"/>
    </source>
</evidence>
<feature type="transmembrane region" description="Helical" evidence="9">
    <location>
        <begin position="442"/>
        <end position="465"/>
    </location>
</feature>
<dbReference type="PROSITE" id="PS50893">
    <property type="entry name" value="ABC_TRANSPORTER_2"/>
    <property type="match status" value="1"/>
</dbReference>
<keyword evidence="12" id="KW-1185">Reference proteome</keyword>
<keyword evidence="2" id="KW-0813">Transport</keyword>
<dbReference type="Pfam" id="PF01061">
    <property type="entry name" value="ABC2_membrane"/>
    <property type="match status" value="1"/>
</dbReference>
<keyword evidence="5 11" id="KW-0067">ATP-binding</keyword>
<evidence type="ECO:0000256" key="6">
    <source>
        <dbReference type="ARBA" id="ARBA00022989"/>
    </source>
</evidence>
<dbReference type="Proteomes" id="UP000036513">
    <property type="component" value="Unassembled WGS sequence"/>
</dbReference>
<organism evidence="11 12">
    <name type="scientific">Mycolicibacterium chlorophenolicum</name>
    <dbReference type="NCBI Taxonomy" id="37916"/>
    <lineage>
        <taxon>Bacteria</taxon>
        <taxon>Bacillati</taxon>
        <taxon>Actinomycetota</taxon>
        <taxon>Actinomycetes</taxon>
        <taxon>Mycobacteriales</taxon>
        <taxon>Mycobacteriaceae</taxon>
        <taxon>Mycolicibacterium</taxon>
    </lineage>
</organism>
<feature type="region of interest" description="Disordered" evidence="8">
    <location>
        <begin position="575"/>
        <end position="613"/>
    </location>
</feature>
<keyword evidence="11" id="KW-0378">Hydrolase</keyword>
<dbReference type="SMR" id="A0A0J6Z1W1"/>
<dbReference type="InterPro" id="IPR003439">
    <property type="entry name" value="ABC_transporter-like_ATP-bd"/>
</dbReference>
<comment type="caution">
    <text evidence="11">The sequence shown here is derived from an EMBL/GenBank/DDBJ whole genome shotgun (WGS) entry which is preliminary data.</text>
</comment>
<feature type="transmembrane region" description="Helical" evidence="9">
    <location>
        <begin position="407"/>
        <end position="430"/>
    </location>
</feature>
<proteinExistence type="predicted"/>
<feature type="transmembrane region" description="Helical" evidence="9">
    <location>
        <begin position="364"/>
        <end position="386"/>
    </location>
</feature>
<dbReference type="AlphaFoldDB" id="A0A0J6Z1W1"/>
<evidence type="ECO:0000256" key="4">
    <source>
        <dbReference type="ARBA" id="ARBA00022741"/>
    </source>
</evidence>
<protein>
    <submittedName>
        <fullName evidence="11">ABC transporter ATP-binding/permease protein</fullName>
        <ecNumber evidence="11">3.6.3.-</ecNumber>
    </submittedName>
</protein>
<dbReference type="InterPro" id="IPR027417">
    <property type="entry name" value="P-loop_NTPase"/>
</dbReference>
<evidence type="ECO:0000259" key="10">
    <source>
        <dbReference type="PROSITE" id="PS50893"/>
    </source>
</evidence>
<dbReference type="Pfam" id="PF00005">
    <property type="entry name" value="ABC_tran"/>
    <property type="match status" value="1"/>
</dbReference>
<dbReference type="Gene3D" id="3.40.50.300">
    <property type="entry name" value="P-loop containing nucleotide triphosphate hydrolases"/>
    <property type="match status" value="1"/>
</dbReference>
<dbReference type="GO" id="GO:0016020">
    <property type="term" value="C:membrane"/>
    <property type="evidence" value="ECO:0007669"/>
    <property type="project" value="UniProtKB-SubCell"/>
</dbReference>
<dbReference type="InterPro" id="IPR003593">
    <property type="entry name" value="AAA+_ATPase"/>
</dbReference>
<dbReference type="EC" id="3.6.3.-" evidence="11"/>
<keyword evidence="3 9" id="KW-0812">Transmembrane</keyword>
<dbReference type="GO" id="GO:0140359">
    <property type="term" value="F:ABC-type transporter activity"/>
    <property type="evidence" value="ECO:0007669"/>
    <property type="project" value="InterPro"/>
</dbReference>
<dbReference type="STRING" id="37916.MCHLDSM_02587"/>
<keyword evidence="6 9" id="KW-1133">Transmembrane helix</keyword>
<evidence type="ECO:0000313" key="12">
    <source>
        <dbReference type="Proteomes" id="UP000036513"/>
    </source>
</evidence>
<evidence type="ECO:0000256" key="3">
    <source>
        <dbReference type="ARBA" id="ARBA00022692"/>
    </source>
</evidence>
<dbReference type="PANTHER" id="PTHR48041">
    <property type="entry name" value="ABC TRANSPORTER G FAMILY MEMBER 28"/>
    <property type="match status" value="1"/>
</dbReference>
<evidence type="ECO:0000256" key="8">
    <source>
        <dbReference type="SAM" id="MobiDB-lite"/>
    </source>
</evidence>
<keyword evidence="4" id="KW-0547">Nucleotide-binding</keyword>
<dbReference type="PATRIC" id="fig|37916.4.peg.2505"/>
<sequence>MRIFALQPTIKATGLTHEGVFLMTDSTFHLQTRRGGRVDAVDVTYRSGGRQILAELSLTVEPGELLAIAGGSGAGKTTLLDVLAGQRRPSGGQIRFDGLPPGACGADGVGYVPQDDIIHLEMPLRRTLRYAAKLRLPAGTSAEEADRVVEQTMSDLNLADRADVPIRLLSGGQRKRASIAVELLTRPRLFFLDEPTSGLDPATSVEVMRLLRRLTDRGVTTVVTTHEPASIDMCDRVVFLAPNGHLAFIGTPAEARRHFGVTDLAQVYERLAAEDTPAVWARRFAQRLATAVRSEPASAPVALPDRRRTGAVRQWWLLTRRNVDVLLRNRLTLAILLGSPVLVTAMMATLFTRDAFDVRAAGVAPAQIVFWIAFDGFFFGLTYGLLQIVGEMAVFRRERVSGLRVGAYVLSKVATLLPVLAAVCVVLLGVLRLLGRLPAAGWHVYALLFLTMVLEATSALALGLLASAAVSNAAQAALALPMLCFPQVLFGGAIVPVDAMAGPGRLISIVLSNRHAFEALGRHLGLDRYTASVPAMAAYRDTFTGGAGHSIGALAVLTVGLTAATVWVLARRSAPATGRSGGVGMPAETAGRVRGDTPTQDVASSPVFAPNKL</sequence>
<name>A0A0J6Z1W1_9MYCO</name>
<gene>
    <name evidence="11" type="ORF">MCHLDSM_02587</name>
</gene>
<accession>A0A0J6Z1W1</accession>
<dbReference type="GO" id="GO:0016887">
    <property type="term" value="F:ATP hydrolysis activity"/>
    <property type="evidence" value="ECO:0007669"/>
    <property type="project" value="InterPro"/>
</dbReference>
<evidence type="ECO:0000256" key="1">
    <source>
        <dbReference type="ARBA" id="ARBA00004141"/>
    </source>
</evidence>
<dbReference type="PROSITE" id="PS00211">
    <property type="entry name" value="ABC_TRANSPORTER_1"/>
    <property type="match status" value="1"/>
</dbReference>
<evidence type="ECO:0000313" key="11">
    <source>
        <dbReference type="EMBL" id="KMO78666.1"/>
    </source>
</evidence>
<dbReference type="SUPFAM" id="SSF52540">
    <property type="entry name" value="P-loop containing nucleoside triphosphate hydrolases"/>
    <property type="match status" value="1"/>
</dbReference>
<dbReference type="PANTHER" id="PTHR48041:SF139">
    <property type="entry name" value="PROTEIN SCARLET"/>
    <property type="match status" value="1"/>
</dbReference>
<evidence type="ECO:0000256" key="2">
    <source>
        <dbReference type="ARBA" id="ARBA00022448"/>
    </source>
</evidence>
<feature type="transmembrane region" description="Helical" evidence="9">
    <location>
        <begin position="551"/>
        <end position="570"/>
    </location>
</feature>
<dbReference type="EMBL" id="JYNL01000020">
    <property type="protein sequence ID" value="KMO78666.1"/>
    <property type="molecule type" value="Genomic_DNA"/>
</dbReference>
<feature type="transmembrane region" description="Helical" evidence="9">
    <location>
        <begin position="331"/>
        <end position="352"/>
    </location>
</feature>
<keyword evidence="7 9" id="KW-0472">Membrane</keyword>
<dbReference type="InterPro" id="IPR017871">
    <property type="entry name" value="ABC_transporter-like_CS"/>
</dbReference>
<feature type="transmembrane region" description="Helical" evidence="9">
    <location>
        <begin position="477"/>
        <end position="497"/>
    </location>
</feature>
<dbReference type="InterPro" id="IPR050352">
    <property type="entry name" value="ABCG_transporters"/>
</dbReference>
<reference evidence="11 12" key="1">
    <citation type="journal article" date="2015" name="Genome Biol. Evol.">
        <title>Characterization of Three Mycobacterium spp. with Potential Use in Bioremediation by Genome Sequencing and Comparative Genomics.</title>
        <authorList>
            <person name="Das S."/>
            <person name="Pettersson B.M."/>
            <person name="Behra P.R."/>
            <person name="Ramesh M."/>
            <person name="Dasgupta S."/>
            <person name="Bhattacharya A."/>
            <person name="Kirsebom L.A."/>
        </authorList>
    </citation>
    <scope>NUCLEOTIDE SEQUENCE [LARGE SCALE GENOMIC DNA]</scope>
    <source>
        <strain evidence="11 12">DSM 43826</strain>
    </source>
</reference>
<comment type="subcellular location">
    <subcellularLocation>
        <location evidence="1">Membrane</location>
        <topology evidence="1">Multi-pass membrane protein</topology>
    </subcellularLocation>
</comment>
<evidence type="ECO:0000256" key="7">
    <source>
        <dbReference type="ARBA" id="ARBA00023136"/>
    </source>
</evidence>